<dbReference type="EMBL" id="JH431781">
    <property type="status" value="NOT_ANNOTATED_CDS"/>
    <property type="molecule type" value="Genomic_DNA"/>
</dbReference>
<comment type="cofactor">
    <cofactor evidence="15">
        <name>Zn(2+)</name>
        <dbReference type="ChEBI" id="CHEBI:29105"/>
    </cofactor>
    <text evidence="15">Binds 2 Zn(2+) ions.</text>
</comment>
<dbReference type="OMA" id="KEQQEWY"/>
<dbReference type="GO" id="GO:0004035">
    <property type="term" value="F:alkaline phosphatase activity"/>
    <property type="evidence" value="ECO:0007669"/>
    <property type="project" value="UniProtKB-EC"/>
</dbReference>
<keyword evidence="7 15" id="KW-0479">Metal-binding</keyword>
<dbReference type="InterPro" id="IPR018299">
    <property type="entry name" value="Alkaline_phosphatase_AS"/>
</dbReference>
<evidence type="ECO:0000256" key="17">
    <source>
        <dbReference type="RuleBase" id="RU003947"/>
    </source>
</evidence>
<comment type="subcellular location">
    <subcellularLocation>
        <location evidence="1">Cell membrane</location>
        <topology evidence="1">Lipid-anchor</topology>
        <topology evidence="1">GPI-anchor</topology>
    </subcellularLocation>
</comment>
<feature type="binding site" evidence="15">
    <location>
        <position position="41"/>
    </location>
    <ligand>
        <name>Zn(2+)</name>
        <dbReference type="ChEBI" id="CHEBI:29105"/>
        <label>2</label>
    </ligand>
</feature>
<evidence type="ECO:0000256" key="12">
    <source>
        <dbReference type="ARBA" id="ARBA00023180"/>
    </source>
</evidence>
<keyword evidence="8 17" id="KW-0378">Hydrolase</keyword>
<evidence type="ECO:0000256" key="13">
    <source>
        <dbReference type="ARBA" id="ARBA00023288"/>
    </source>
</evidence>
<evidence type="ECO:0000256" key="9">
    <source>
        <dbReference type="ARBA" id="ARBA00022833"/>
    </source>
</evidence>
<feature type="binding site" evidence="15">
    <location>
        <position position="300"/>
    </location>
    <ligand>
        <name>Zn(2+)</name>
        <dbReference type="ChEBI" id="CHEBI:29105"/>
        <label>2</label>
    </ligand>
</feature>
<evidence type="ECO:0000313" key="19">
    <source>
        <dbReference type="Proteomes" id="UP000014500"/>
    </source>
</evidence>
<feature type="binding site" evidence="15">
    <location>
        <position position="154"/>
    </location>
    <ligand>
        <name>Mg(2+)</name>
        <dbReference type="ChEBI" id="CHEBI:18420"/>
    </ligand>
</feature>
<keyword evidence="4" id="KW-1003">Cell membrane</keyword>
<dbReference type="PROSITE" id="PS00123">
    <property type="entry name" value="ALKALINE_PHOSPHATASE"/>
    <property type="match status" value="1"/>
</dbReference>
<dbReference type="GO" id="GO:0098552">
    <property type="term" value="C:side of membrane"/>
    <property type="evidence" value="ECO:0007669"/>
    <property type="project" value="UniProtKB-KW"/>
</dbReference>
<evidence type="ECO:0000256" key="1">
    <source>
        <dbReference type="ARBA" id="ARBA00004609"/>
    </source>
</evidence>
<reference evidence="19" key="1">
    <citation type="submission" date="2011-05" db="EMBL/GenBank/DDBJ databases">
        <authorList>
            <person name="Richards S.R."/>
            <person name="Qu J."/>
            <person name="Jiang H."/>
            <person name="Jhangiani S.N."/>
            <person name="Agravi P."/>
            <person name="Goodspeed R."/>
            <person name="Gross S."/>
            <person name="Mandapat C."/>
            <person name="Jackson L."/>
            <person name="Mathew T."/>
            <person name="Pu L."/>
            <person name="Thornton R."/>
            <person name="Saada N."/>
            <person name="Wilczek-Boney K.B."/>
            <person name="Lee S."/>
            <person name="Kovar C."/>
            <person name="Wu Y."/>
            <person name="Scherer S.E."/>
            <person name="Worley K.C."/>
            <person name="Muzny D.M."/>
            <person name="Gibbs R."/>
        </authorList>
    </citation>
    <scope>NUCLEOTIDE SEQUENCE</scope>
    <source>
        <strain evidence="19">Brora</strain>
    </source>
</reference>
<keyword evidence="12" id="KW-0325">Glycoprotein</keyword>
<keyword evidence="19" id="KW-1185">Reference proteome</keyword>
<proteinExistence type="inferred from homology"/>
<dbReference type="SUPFAM" id="SSF53649">
    <property type="entry name" value="Alkaline phosphatase-like"/>
    <property type="match status" value="1"/>
</dbReference>
<keyword evidence="13" id="KW-0449">Lipoprotein</keyword>
<sequence length="496" mass="54749">YLLTSTDSSYWYKLGDKVLQDNLKLKQNNNVAKNVIFFLGDGMGVSTVTAARIYDGQLKNQSGEENFLIFEKFPNAALVKTYNVDKQVPDSAGTATAFFGGVKGNYHTLGLNGRGVYNECTAALDVNNQITTIAKWAQEAGKSTGFVTTMRVTHATPGGLYAISANRDWESDGVMPEDKRDCLDIAAQLVILGGGRKHFVPSSANGTRLGDTNLINEWIESKKEKNAEAQYVTNLRELKDVDTDKTEYLLGLFNNDHLSYEMDKSDSNEPTIIDMTEKAIKILSKNKKGFYLMVEGGKIDWAHHANNARRALLETVYLNKAVERALQLTDTENTLIVVTADHSHVFTINGYPERGHNILGVQITEKEPFPNLGYTTLMYTNGPGYRYTNDSDPLAAINVTGQKTEDPDYKQLAGFPMKYETHGGEDVAVYATGPMSHLFRGVIEQNYIPIAIGYASCVRGGDSIKCSQANTASSMLVKDSYFTVILMGSILKMFMA</sequence>
<evidence type="ECO:0000256" key="16">
    <source>
        <dbReference type="RuleBase" id="RU003946"/>
    </source>
</evidence>
<keyword evidence="6" id="KW-0336">GPI-anchor</keyword>
<comment type="similarity">
    <text evidence="2 16">Belongs to the alkaline phosphatase family.</text>
</comment>
<feature type="active site" description="Phosphoserine intermediate" evidence="14">
    <location>
        <position position="91"/>
    </location>
</feature>
<feature type="binding site" evidence="15">
    <location>
        <position position="342"/>
    </location>
    <ligand>
        <name>Zn(2+)</name>
        <dbReference type="ChEBI" id="CHEBI:29105"/>
        <label>2</label>
    </ligand>
</feature>
<dbReference type="GO" id="GO:0005886">
    <property type="term" value="C:plasma membrane"/>
    <property type="evidence" value="ECO:0007669"/>
    <property type="project" value="UniProtKB-SubCell"/>
</dbReference>
<accession>T1J1A3</accession>
<dbReference type="Pfam" id="PF00245">
    <property type="entry name" value="Alk_phosphatase"/>
    <property type="match status" value="1"/>
</dbReference>
<evidence type="ECO:0000256" key="14">
    <source>
        <dbReference type="PIRSR" id="PIRSR601952-1"/>
    </source>
</evidence>
<evidence type="ECO:0000256" key="5">
    <source>
        <dbReference type="ARBA" id="ARBA00022553"/>
    </source>
</evidence>
<feature type="binding site" evidence="15">
    <location>
        <position position="304"/>
    </location>
    <ligand>
        <name>Zn(2+)</name>
        <dbReference type="ChEBI" id="CHEBI:29105"/>
        <label>2</label>
    </ligand>
</feature>
<dbReference type="EnsemblMetazoa" id="SMAR007320-RA">
    <property type="protein sequence ID" value="SMAR007320-PA"/>
    <property type="gene ID" value="SMAR007320"/>
</dbReference>
<dbReference type="Proteomes" id="UP000014500">
    <property type="component" value="Unassembled WGS sequence"/>
</dbReference>
<dbReference type="PANTHER" id="PTHR11596:SF5">
    <property type="entry name" value="ALKALINE PHOSPHATASE"/>
    <property type="match status" value="1"/>
</dbReference>
<dbReference type="CDD" id="cd16012">
    <property type="entry name" value="ALP"/>
    <property type="match status" value="1"/>
</dbReference>
<keyword evidence="9 15" id="KW-0862">Zinc</keyword>
<organism evidence="18 19">
    <name type="scientific">Strigamia maritima</name>
    <name type="common">European centipede</name>
    <name type="synonym">Geophilus maritimus</name>
    <dbReference type="NCBI Taxonomy" id="126957"/>
    <lineage>
        <taxon>Eukaryota</taxon>
        <taxon>Metazoa</taxon>
        <taxon>Ecdysozoa</taxon>
        <taxon>Arthropoda</taxon>
        <taxon>Myriapoda</taxon>
        <taxon>Chilopoda</taxon>
        <taxon>Pleurostigmophora</taxon>
        <taxon>Geophilomorpha</taxon>
        <taxon>Linotaeniidae</taxon>
        <taxon>Strigamia</taxon>
    </lineage>
</organism>
<evidence type="ECO:0000256" key="11">
    <source>
        <dbReference type="ARBA" id="ARBA00023136"/>
    </source>
</evidence>
<comment type="catalytic activity">
    <reaction evidence="17">
        <text>a phosphate monoester + H2O = an alcohol + phosphate</text>
        <dbReference type="Rhea" id="RHEA:15017"/>
        <dbReference type="ChEBI" id="CHEBI:15377"/>
        <dbReference type="ChEBI" id="CHEBI:30879"/>
        <dbReference type="ChEBI" id="CHEBI:43474"/>
        <dbReference type="ChEBI" id="CHEBI:67140"/>
        <dbReference type="EC" id="3.1.3.1"/>
    </reaction>
</comment>
<comment type="cofactor">
    <cofactor evidence="15">
        <name>Mg(2+)</name>
        <dbReference type="ChEBI" id="CHEBI:18420"/>
    </cofactor>
    <text evidence="15">Binds 1 Mg(2+) ion.</text>
</comment>
<dbReference type="PRINTS" id="PR00113">
    <property type="entry name" value="ALKPHPHTASE"/>
</dbReference>
<name>T1J1A3_STRMM</name>
<feature type="binding site" evidence="15">
    <location>
        <position position="422"/>
    </location>
    <ligand>
        <name>Zn(2+)</name>
        <dbReference type="ChEBI" id="CHEBI:29105"/>
        <label>2</label>
    </ligand>
</feature>
<dbReference type="EC" id="3.1.3.1" evidence="3 17"/>
<dbReference type="GO" id="GO:0046872">
    <property type="term" value="F:metal ion binding"/>
    <property type="evidence" value="ECO:0007669"/>
    <property type="project" value="UniProtKB-KW"/>
</dbReference>
<feature type="binding site" evidence="15">
    <location>
        <position position="341"/>
    </location>
    <ligand>
        <name>Zn(2+)</name>
        <dbReference type="ChEBI" id="CHEBI:29105"/>
        <label>2</label>
    </ligand>
</feature>
<evidence type="ECO:0000256" key="8">
    <source>
        <dbReference type="ARBA" id="ARBA00022801"/>
    </source>
</evidence>
<dbReference type="PANTHER" id="PTHR11596">
    <property type="entry name" value="ALKALINE PHOSPHATASE"/>
    <property type="match status" value="1"/>
</dbReference>
<dbReference type="eggNOG" id="KOG4126">
    <property type="taxonomic scope" value="Eukaryota"/>
</dbReference>
<evidence type="ECO:0000256" key="2">
    <source>
        <dbReference type="ARBA" id="ARBA00005984"/>
    </source>
</evidence>
<feature type="binding site" evidence="15">
    <location>
        <position position="156"/>
    </location>
    <ligand>
        <name>Mg(2+)</name>
        <dbReference type="ChEBI" id="CHEBI:18420"/>
    </ligand>
</feature>
<dbReference type="AlphaFoldDB" id="T1J1A3"/>
<dbReference type="HOGENOM" id="CLU_008539_4_0_1"/>
<feature type="binding site" evidence="15">
    <location>
        <position position="41"/>
    </location>
    <ligand>
        <name>Mg(2+)</name>
        <dbReference type="ChEBI" id="CHEBI:18420"/>
    </ligand>
</feature>
<evidence type="ECO:0000256" key="15">
    <source>
        <dbReference type="PIRSR" id="PIRSR601952-2"/>
    </source>
</evidence>
<feature type="binding site" evidence="15">
    <location>
        <position position="295"/>
    </location>
    <ligand>
        <name>Mg(2+)</name>
        <dbReference type="ChEBI" id="CHEBI:18420"/>
    </ligand>
</feature>
<reference evidence="18" key="2">
    <citation type="submission" date="2015-02" db="UniProtKB">
        <authorList>
            <consortium name="EnsemblMetazoa"/>
        </authorList>
    </citation>
    <scope>IDENTIFICATION</scope>
</reference>
<evidence type="ECO:0000256" key="6">
    <source>
        <dbReference type="ARBA" id="ARBA00022622"/>
    </source>
</evidence>
<protein>
    <recommendedName>
        <fullName evidence="3 17">Alkaline phosphatase</fullName>
        <ecNumber evidence="3 17">3.1.3.1</ecNumber>
    </recommendedName>
</protein>
<evidence type="ECO:0000256" key="4">
    <source>
        <dbReference type="ARBA" id="ARBA00022475"/>
    </source>
</evidence>
<evidence type="ECO:0000256" key="7">
    <source>
        <dbReference type="ARBA" id="ARBA00022723"/>
    </source>
</evidence>
<keyword evidence="5" id="KW-0597">Phosphoprotein</keyword>
<keyword evidence="11" id="KW-0472">Membrane</keyword>
<dbReference type="SMART" id="SM00098">
    <property type="entry name" value="alkPPc"/>
    <property type="match status" value="1"/>
</dbReference>
<dbReference type="Gene3D" id="3.40.720.10">
    <property type="entry name" value="Alkaline Phosphatase, subunit A"/>
    <property type="match status" value="1"/>
</dbReference>
<evidence type="ECO:0000256" key="3">
    <source>
        <dbReference type="ARBA" id="ARBA00012647"/>
    </source>
</evidence>
<dbReference type="PhylomeDB" id="T1J1A3"/>
<dbReference type="FunFam" id="3.40.720.10:FF:000008">
    <property type="entry name" value="Alkaline phosphatase"/>
    <property type="match status" value="1"/>
</dbReference>
<evidence type="ECO:0000256" key="10">
    <source>
        <dbReference type="ARBA" id="ARBA00022842"/>
    </source>
</evidence>
<keyword evidence="10 15" id="KW-0460">Magnesium</keyword>
<dbReference type="InterPro" id="IPR017850">
    <property type="entry name" value="Alkaline_phosphatase_core_sf"/>
</dbReference>
<dbReference type="STRING" id="126957.T1J1A3"/>
<evidence type="ECO:0000313" key="18">
    <source>
        <dbReference type="EnsemblMetazoa" id="SMAR007320-PA"/>
    </source>
</evidence>
<dbReference type="InterPro" id="IPR001952">
    <property type="entry name" value="Alkaline_phosphatase"/>
</dbReference>